<evidence type="ECO:0000256" key="4">
    <source>
        <dbReference type="PROSITE-ProRule" id="PRU00175"/>
    </source>
</evidence>
<dbReference type="GO" id="GO:0008270">
    <property type="term" value="F:zinc ion binding"/>
    <property type="evidence" value="ECO:0007669"/>
    <property type="project" value="UniProtKB-KW"/>
</dbReference>
<feature type="region of interest" description="Disordered" evidence="5">
    <location>
        <begin position="380"/>
        <end position="405"/>
    </location>
</feature>
<dbReference type="CDD" id="cd23129">
    <property type="entry name" value="RING-HC_XBAT35-like"/>
    <property type="match status" value="1"/>
</dbReference>
<reference evidence="7" key="1">
    <citation type="submission" date="2019-03" db="EMBL/GenBank/DDBJ databases">
        <title>Long read genome sequence of the mycoparasitic Pythium oligandrum ATCC 38472 isolated from sugarbeet rhizosphere.</title>
        <authorList>
            <person name="Gaulin E."/>
        </authorList>
    </citation>
    <scope>NUCLEOTIDE SEQUENCE</scope>
    <source>
        <strain evidence="7">ATCC 38472_TT</strain>
    </source>
</reference>
<gene>
    <name evidence="7" type="ORF">Poli38472_002498</name>
</gene>
<keyword evidence="4" id="KW-0479">Metal-binding</keyword>
<dbReference type="PANTHER" id="PTHR24173:SF27">
    <property type="entry name" value="ANKYRIN REPEAT AND SOCS BOX PROTEIN 1"/>
    <property type="match status" value="1"/>
</dbReference>
<evidence type="ECO:0000256" key="3">
    <source>
        <dbReference type="PROSITE-ProRule" id="PRU00023"/>
    </source>
</evidence>
<dbReference type="Pfam" id="PF12796">
    <property type="entry name" value="Ank_2"/>
    <property type="match status" value="1"/>
</dbReference>
<proteinExistence type="predicted"/>
<dbReference type="InterPro" id="IPR002110">
    <property type="entry name" value="Ankyrin_rpt"/>
</dbReference>
<evidence type="ECO:0000313" key="7">
    <source>
        <dbReference type="EMBL" id="TMW63557.1"/>
    </source>
</evidence>
<dbReference type="Gene3D" id="3.30.40.10">
    <property type="entry name" value="Zinc/RING finger domain, C3HC4 (zinc finger)"/>
    <property type="match status" value="1"/>
</dbReference>
<accession>A0A8K1FL76</accession>
<evidence type="ECO:0000313" key="8">
    <source>
        <dbReference type="Proteomes" id="UP000794436"/>
    </source>
</evidence>
<dbReference type="InterPro" id="IPR013083">
    <property type="entry name" value="Znf_RING/FYVE/PHD"/>
</dbReference>
<dbReference type="PROSITE" id="PS50089">
    <property type="entry name" value="ZF_RING_2"/>
    <property type="match status" value="1"/>
</dbReference>
<evidence type="ECO:0000256" key="2">
    <source>
        <dbReference type="ARBA" id="ARBA00023043"/>
    </source>
</evidence>
<dbReference type="PROSITE" id="PS50088">
    <property type="entry name" value="ANK_REPEAT"/>
    <property type="match status" value="2"/>
</dbReference>
<dbReference type="GO" id="GO:0016567">
    <property type="term" value="P:protein ubiquitination"/>
    <property type="evidence" value="ECO:0007669"/>
    <property type="project" value="TreeGrafter"/>
</dbReference>
<dbReference type="InterPro" id="IPR001841">
    <property type="entry name" value="Znf_RING"/>
</dbReference>
<keyword evidence="4" id="KW-0863">Zinc-finger</keyword>
<dbReference type="EMBL" id="SPLM01000072">
    <property type="protein sequence ID" value="TMW63557.1"/>
    <property type="molecule type" value="Genomic_DNA"/>
</dbReference>
<dbReference type="InterPro" id="IPR036770">
    <property type="entry name" value="Ankyrin_rpt-contain_sf"/>
</dbReference>
<evidence type="ECO:0000256" key="5">
    <source>
        <dbReference type="SAM" id="MobiDB-lite"/>
    </source>
</evidence>
<organism evidence="7 8">
    <name type="scientific">Pythium oligandrum</name>
    <name type="common">Mycoparasitic fungus</name>
    <dbReference type="NCBI Taxonomy" id="41045"/>
    <lineage>
        <taxon>Eukaryota</taxon>
        <taxon>Sar</taxon>
        <taxon>Stramenopiles</taxon>
        <taxon>Oomycota</taxon>
        <taxon>Peronosporomycetes</taxon>
        <taxon>Pythiales</taxon>
        <taxon>Pythiaceae</taxon>
        <taxon>Pythium</taxon>
    </lineage>
</organism>
<keyword evidence="8" id="KW-1185">Reference proteome</keyword>
<evidence type="ECO:0000256" key="1">
    <source>
        <dbReference type="ARBA" id="ARBA00022737"/>
    </source>
</evidence>
<feature type="repeat" description="ANK" evidence="3">
    <location>
        <begin position="53"/>
        <end position="85"/>
    </location>
</feature>
<name>A0A8K1FL76_PYTOL</name>
<keyword evidence="2 3" id="KW-0040">ANK repeat</keyword>
<comment type="caution">
    <text evidence="7">The sequence shown here is derived from an EMBL/GenBank/DDBJ whole genome shotgun (WGS) entry which is preliminary data.</text>
</comment>
<dbReference type="SMART" id="SM00248">
    <property type="entry name" value="ANK"/>
    <property type="match status" value="2"/>
</dbReference>
<sequence>MGNATSWLTQTFCPEEQVVWVAAKSGDLATIQQALGRVTPATRAYLEWKDPICGYTPLATACVEGHVHCVYALLNAGVDVNARDNKSYTPLHLATMHGKSEIVRMLLDNPGVDAFARTDTKRQTALDIARHEYTTTYDKGHQLVQCIEVIEKKLCVYSGWLYQRTDNLLSLASGLSSLHSWKKRYCMVLRAADTTVVEIDLFAMKPGEKRPPCPTLEIVYRVSEGLQENADPTWFNRKEHRFSLSGYTKSGINRVSAPQTFDFAASNHGDLVSWKNFFGSMRLGAAPASMPSMTATTAMPQTQLPPISSTMLNEQRELERALQLSREEARRHSARMSLPNITTAFDSTSASAPPWNSQPASPQATLAPDGVEIVQPLQLASPEARDVRRQSAPVSYPTDQDNESKGGGECVICFDGPQSAVCVPCGHNAICMDCAQELLRSTKLCPVCRVQVREVVKIYRV</sequence>
<feature type="repeat" description="ANK" evidence="3">
    <location>
        <begin position="86"/>
        <end position="109"/>
    </location>
</feature>
<dbReference type="Gene3D" id="1.25.40.20">
    <property type="entry name" value="Ankyrin repeat-containing domain"/>
    <property type="match status" value="1"/>
</dbReference>
<dbReference type="AlphaFoldDB" id="A0A8K1FL76"/>
<dbReference type="OrthoDB" id="10038642at2759"/>
<dbReference type="SMART" id="SM00184">
    <property type="entry name" value="RING"/>
    <property type="match status" value="1"/>
</dbReference>
<keyword evidence="1" id="KW-0677">Repeat</keyword>
<dbReference type="SUPFAM" id="SSF57850">
    <property type="entry name" value="RING/U-box"/>
    <property type="match status" value="1"/>
</dbReference>
<dbReference type="SUPFAM" id="SSF48403">
    <property type="entry name" value="Ankyrin repeat"/>
    <property type="match status" value="1"/>
</dbReference>
<dbReference type="Proteomes" id="UP000794436">
    <property type="component" value="Unassembled WGS sequence"/>
</dbReference>
<keyword evidence="4" id="KW-0862">Zinc</keyword>
<dbReference type="GO" id="GO:0000151">
    <property type="term" value="C:ubiquitin ligase complex"/>
    <property type="evidence" value="ECO:0007669"/>
    <property type="project" value="TreeGrafter"/>
</dbReference>
<dbReference type="PANTHER" id="PTHR24173">
    <property type="entry name" value="ANKYRIN REPEAT CONTAINING"/>
    <property type="match status" value="1"/>
</dbReference>
<dbReference type="GO" id="GO:0006511">
    <property type="term" value="P:ubiquitin-dependent protein catabolic process"/>
    <property type="evidence" value="ECO:0007669"/>
    <property type="project" value="TreeGrafter"/>
</dbReference>
<feature type="domain" description="RING-type" evidence="6">
    <location>
        <begin position="410"/>
        <end position="449"/>
    </location>
</feature>
<dbReference type="PROSITE" id="PS50297">
    <property type="entry name" value="ANK_REP_REGION"/>
    <property type="match status" value="2"/>
</dbReference>
<dbReference type="Pfam" id="PF13920">
    <property type="entry name" value="zf-C3HC4_3"/>
    <property type="match status" value="1"/>
</dbReference>
<evidence type="ECO:0000259" key="6">
    <source>
        <dbReference type="PROSITE" id="PS50089"/>
    </source>
</evidence>
<protein>
    <recommendedName>
        <fullName evidence="6">RING-type domain-containing protein</fullName>
    </recommendedName>
</protein>